<evidence type="ECO:0000313" key="3">
    <source>
        <dbReference type="Proteomes" id="UP000606974"/>
    </source>
</evidence>
<sequence length="202" mass="22708">MGTRFELPSDVAHRGTSKEKADWSVRKHRFSCYWDRAIPALRRLNYGLPWCLCCGVEFSFATGIERVLWRAATLTALLSALGVASFVASCFHWHPMLRRKLRSRSTSSEEAGKEQPSITSGTAAIKKGRSRINTIAAYLKNNSVLKDPALDAPVEAILATWFLGFFYVSARAYIAVADFWALRSLPRSAYQDVSWSAFWAHI</sequence>
<comment type="caution">
    <text evidence="2">The sequence shown here is derived from an EMBL/GenBank/DDBJ whole genome shotgun (WGS) entry which is preliminary data.</text>
</comment>
<keyword evidence="3" id="KW-1185">Reference proteome</keyword>
<evidence type="ECO:0000256" key="1">
    <source>
        <dbReference type="SAM" id="Phobius"/>
    </source>
</evidence>
<protein>
    <submittedName>
        <fullName evidence="2">Uncharacterized protein</fullName>
    </submittedName>
</protein>
<organism evidence="2 3">
    <name type="scientific">Endocarpon pusillum</name>
    <dbReference type="NCBI Taxonomy" id="364733"/>
    <lineage>
        <taxon>Eukaryota</taxon>
        <taxon>Fungi</taxon>
        <taxon>Dikarya</taxon>
        <taxon>Ascomycota</taxon>
        <taxon>Pezizomycotina</taxon>
        <taxon>Eurotiomycetes</taxon>
        <taxon>Chaetothyriomycetidae</taxon>
        <taxon>Verrucariales</taxon>
        <taxon>Verrucariaceae</taxon>
        <taxon>Endocarpon</taxon>
    </lineage>
</organism>
<name>A0A8H7E7V1_9EURO</name>
<proteinExistence type="predicted"/>
<keyword evidence="1" id="KW-1133">Transmembrane helix</keyword>
<feature type="transmembrane region" description="Helical" evidence="1">
    <location>
        <begin position="67"/>
        <end position="94"/>
    </location>
</feature>
<dbReference type="Proteomes" id="UP000606974">
    <property type="component" value="Unassembled WGS sequence"/>
</dbReference>
<keyword evidence="1" id="KW-0472">Membrane</keyword>
<dbReference type="AlphaFoldDB" id="A0A8H7E7V1"/>
<reference evidence="2" key="1">
    <citation type="submission" date="2020-02" db="EMBL/GenBank/DDBJ databases">
        <authorList>
            <person name="Palmer J.M."/>
        </authorList>
    </citation>
    <scope>NUCLEOTIDE SEQUENCE</scope>
    <source>
        <strain evidence="2">EPUS1.4</strain>
        <tissue evidence="2">Thallus</tissue>
    </source>
</reference>
<dbReference type="OrthoDB" id="3061561at2759"/>
<dbReference type="EMBL" id="JAACFV010000012">
    <property type="protein sequence ID" value="KAF7512487.1"/>
    <property type="molecule type" value="Genomic_DNA"/>
</dbReference>
<accession>A0A8H7E7V1</accession>
<evidence type="ECO:0000313" key="2">
    <source>
        <dbReference type="EMBL" id="KAF7512487.1"/>
    </source>
</evidence>
<gene>
    <name evidence="2" type="ORF">GJ744_001422</name>
</gene>
<keyword evidence="1" id="KW-0812">Transmembrane</keyword>